<dbReference type="GO" id="GO:0003713">
    <property type="term" value="F:transcription coactivator activity"/>
    <property type="evidence" value="ECO:0007669"/>
    <property type="project" value="InterPro"/>
</dbReference>
<protein>
    <submittedName>
        <fullName evidence="4">Putative coactivator CBP, KIX domain-containing protein</fullName>
    </submittedName>
</protein>
<evidence type="ECO:0000313" key="5">
    <source>
        <dbReference type="Proteomes" id="UP000238479"/>
    </source>
</evidence>
<evidence type="ECO:0000259" key="3">
    <source>
        <dbReference type="Pfam" id="PF16987"/>
    </source>
</evidence>
<dbReference type="Pfam" id="PF16987">
    <property type="entry name" value="KIX_2"/>
    <property type="match status" value="1"/>
</dbReference>
<dbReference type="GO" id="GO:0005634">
    <property type="term" value="C:nucleus"/>
    <property type="evidence" value="ECO:0007669"/>
    <property type="project" value="UniProtKB-SubCell"/>
</dbReference>
<organism evidence="4 5">
    <name type="scientific">Rosa chinensis</name>
    <name type="common">China rose</name>
    <dbReference type="NCBI Taxonomy" id="74649"/>
    <lineage>
        <taxon>Eukaryota</taxon>
        <taxon>Viridiplantae</taxon>
        <taxon>Streptophyta</taxon>
        <taxon>Embryophyta</taxon>
        <taxon>Tracheophyta</taxon>
        <taxon>Spermatophyta</taxon>
        <taxon>Magnoliopsida</taxon>
        <taxon>eudicotyledons</taxon>
        <taxon>Gunneridae</taxon>
        <taxon>Pentapetalae</taxon>
        <taxon>rosids</taxon>
        <taxon>fabids</taxon>
        <taxon>Rosales</taxon>
        <taxon>Rosaceae</taxon>
        <taxon>Rosoideae</taxon>
        <taxon>Rosoideae incertae sedis</taxon>
        <taxon>Rosa</taxon>
    </lineage>
</organism>
<evidence type="ECO:0000256" key="1">
    <source>
        <dbReference type="ARBA" id="ARBA00004123"/>
    </source>
</evidence>
<evidence type="ECO:0000313" key="4">
    <source>
        <dbReference type="EMBL" id="PRQ35048.1"/>
    </source>
</evidence>
<dbReference type="InterPro" id="IPR044661">
    <property type="entry name" value="MED15a/b/c-like"/>
</dbReference>
<accession>A0A2P6QLK1</accession>
<dbReference type="InterPro" id="IPR036529">
    <property type="entry name" value="KIX_dom_sf"/>
</dbReference>
<dbReference type="EMBL" id="PDCK01000043">
    <property type="protein sequence ID" value="PRQ35048.1"/>
    <property type="molecule type" value="Genomic_DNA"/>
</dbReference>
<name>A0A2P6QLK1_ROSCH</name>
<gene>
    <name evidence="4" type="ORF">RchiOBHm_Chr5g0075781</name>
</gene>
<sequence length="170" mass="19293">MEIKAQPMQKPTRGTTENKIQPLISAKSTRKVHGPVLYTNAGFVCNYRNEVKVTKKLVKFSDQRPPQGGEALNGARDWRIYLMPDSRQRIVRRCKTDVLKRHLPFSGQGGLLERQRIATRFEDKLYATASSQSDYLQKISLKLLAIETAGVATSPPSNLKRHRALAFERD</sequence>
<evidence type="ECO:0000256" key="2">
    <source>
        <dbReference type="ARBA" id="ARBA00023242"/>
    </source>
</evidence>
<dbReference type="Gene3D" id="1.10.246.20">
    <property type="entry name" value="Coactivator CBP, KIX domain"/>
    <property type="match status" value="1"/>
</dbReference>
<dbReference type="PANTHER" id="PTHR33137">
    <property type="entry name" value="MEDIATOR OF RNA POLYMERASE II TRANSCRIPTION SUBUNIT 15A-RELATED"/>
    <property type="match status" value="1"/>
</dbReference>
<dbReference type="Gramene" id="PRQ35048">
    <property type="protein sequence ID" value="PRQ35048"/>
    <property type="gene ID" value="RchiOBHm_Chr5g0075781"/>
</dbReference>
<proteinExistence type="predicted"/>
<keyword evidence="2" id="KW-0539">Nucleus</keyword>
<dbReference type="InterPro" id="IPR036546">
    <property type="entry name" value="MED15_KIX"/>
</dbReference>
<comment type="subcellular location">
    <subcellularLocation>
        <location evidence="1">Nucleus</location>
    </subcellularLocation>
</comment>
<dbReference type="PANTHER" id="PTHR33137:SF4">
    <property type="entry name" value="MEDIATOR OF RNA POLYMERASE II TRANSCRIPTION SUBUNIT 15A-RELATED"/>
    <property type="match status" value="1"/>
</dbReference>
<feature type="domain" description="Mediator complex subunit 15 KIX" evidence="3">
    <location>
        <begin position="76"/>
        <end position="149"/>
    </location>
</feature>
<dbReference type="Proteomes" id="UP000238479">
    <property type="component" value="Chromosome 5"/>
</dbReference>
<reference evidence="4 5" key="1">
    <citation type="journal article" date="2018" name="Nat. Genet.">
        <title>The Rosa genome provides new insights in the design of modern roses.</title>
        <authorList>
            <person name="Bendahmane M."/>
        </authorList>
    </citation>
    <scope>NUCLEOTIDE SEQUENCE [LARGE SCALE GENOMIC DNA]</scope>
    <source>
        <strain evidence="5">cv. Old Blush</strain>
    </source>
</reference>
<dbReference type="STRING" id="74649.A0A2P6QLK1"/>
<comment type="caution">
    <text evidence="4">The sequence shown here is derived from an EMBL/GenBank/DDBJ whole genome shotgun (WGS) entry which is preliminary data.</text>
</comment>
<dbReference type="GO" id="GO:0031490">
    <property type="term" value="F:chromatin DNA binding"/>
    <property type="evidence" value="ECO:0007669"/>
    <property type="project" value="InterPro"/>
</dbReference>
<dbReference type="AlphaFoldDB" id="A0A2P6QLK1"/>
<dbReference type="FunFam" id="1.10.246.20:FF:000003">
    <property type="entry name" value="Mediator of RNA polymerase II transcription subunit 15a"/>
    <property type="match status" value="1"/>
</dbReference>
<keyword evidence="5" id="KW-1185">Reference proteome</keyword>